<dbReference type="Proteomes" id="UP000540685">
    <property type="component" value="Unassembled WGS sequence"/>
</dbReference>
<evidence type="ECO:0000256" key="1">
    <source>
        <dbReference type="ARBA" id="ARBA00021390"/>
    </source>
</evidence>
<reference evidence="7 8" key="1">
    <citation type="submission" date="2020-08" db="EMBL/GenBank/DDBJ databases">
        <title>Sequencing the genomes of 1000 actinobacteria strains.</title>
        <authorList>
            <person name="Klenk H.-P."/>
        </authorList>
    </citation>
    <scope>NUCLEOTIDE SEQUENCE [LARGE SCALE GENOMIC DNA]</scope>
    <source>
        <strain evidence="7 8">DSM 46887</strain>
    </source>
</reference>
<dbReference type="InterPro" id="IPR050313">
    <property type="entry name" value="Carb_Metab_HTH_regulators"/>
</dbReference>
<dbReference type="PRINTS" id="PR00037">
    <property type="entry name" value="HTHLACR"/>
</dbReference>
<dbReference type="EMBL" id="JACHMP010000001">
    <property type="protein sequence ID" value="MBB5817749.1"/>
    <property type="molecule type" value="Genomic_DNA"/>
</dbReference>
<comment type="caution">
    <text evidence="7">The sequence shown here is derived from an EMBL/GenBank/DDBJ whole genome shotgun (WGS) entry which is preliminary data.</text>
</comment>
<evidence type="ECO:0000256" key="2">
    <source>
        <dbReference type="ARBA" id="ARBA00022491"/>
    </source>
</evidence>
<proteinExistence type="predicted"/>
<dbReference type="Gene3D" id="3.40.50.1360">
    <property type="match status" value="1"/>
</dbReference>
<gene>
    <name evidence="7" type="ORF">F4562_000811</name>
</gene>
<evidence type="ECO:0000256" key="5">
    <source>
        <dbReference type="ARBA" id="ARBA00024937"/>
    </source>
</evidence>
<dbReference type="SUPFAM" id="SSF100950">
    <property type="entry name" value="NagB/RpiA/CoA transferase-like"/>
    <property type="match status" value="1"/>
</dbReference>
<keyword evidence="3" id="KW-0805">Transcription regulation</keyword>
<dbReference type="PROSITE" id="PS51000">
    <property type="entry name" value="HTH_DEOR_2"/>
    <property type="match status" value="1"/>
</dbReference>
<sequence>MYAEERQQEILRRARSVGRVDVVTLAEEFAVTTETIRRDLTALERSGVLRRVHGGAIPVERLGFEPELAARDAVLTAEKERIAKAALAELPEDGAIIVDAGSTTARLVQALPLDRELTVVVNSPPHAALLATRANLTVLMLGGRVRGRTLATVDDWALRPLADLHVDVAFMAANGCSAAKGLTTPDPAEAAIKRAMIGAAQRSVLLADHTKFTSTYLSRFATIQEIDVVISDAGLDAEIATELAAAGPEVVRA</sequence>
<organism evidence="7 8">
    <name type="scientific">Streptosporangium becharense</name>
    <dbReference type="NCBI Taxonomy" id="1816182"/>
    <lineage>
        <taxon>Bacteria</taxon>
        <taxon>Bacillati</taxon>
        <taxon>Actinomycetota</taxon>
        <taxon>Actinomycetes</taxon>
        <taxon>Streptosporangiales</taxon>
        <taxon>Streptosporangiaceae</taxon>
        <taxon>Streptosporangium</taxon>
    </lineage>
</organism>
<keyword evidence="4" id="KW-0804">Transcription</keyword>
<name>A0A7W9ICM4_9ACTN</name>
<evidence type="ECO:0000256" key="4">
    <source>
        <dbReference type="ARBA" id="ARBA00023163"/>
    </source>
</evidence>
<dbReference type="PANTHER" id="PTHR30363:SF4">
    <property type="entry name" value="GLYCEROL-3-PHOSPHATE REGULON REPRESSOR"/>
    <property type="match status" value="1"/>
</dbReference>
<keyword evidence="8" id="KW-1185">Reference proteome</keyword>
<dbReference type="InterPro" id="IPR036388">
    <property type="entry name" value="WH-like_DNA-bd_sf"/>
</dbReference>
<dbReference type="InterPro" id="IPR037171">
    <property type="entry name" value="NagB/RpiA_transferase-like"/>
</dbReference>
<comment type="function">
    <text evidence="5">Repressor of the lactose catabolism operon. Galactose-6-phosphate is the inducer.</text>
</comment>
<dbReference type="GO" id="GO:0003700">
    <property type="term" value="F:DNA-binding transcription factor activity"/>
    <property type="evidence" value="ECO:0007669"/>
    <property type="project" value="InterPro"/>
</dbReference>
<dbReference type="PANTHER" id="PTHR30363">
    <property type="entry name" value="HTH-TYPE TRANSCRIPTIONAL REGULATOR SRLR-RELATED"/>
    <property type="match status" value="1"/>
</dbReference>
<feature type="domain" description="HTH deoR-type" evidence="6">
    <location>
        <begin position="3"/>
        <end position="58"/>
    </location>
</feature>
<dbReference type="SMART" id="SM00420">
    <property type="entry name" value="HTH_DEOR"/>
    <property type="match status" value="1"/>
</dbReference>
<dbReference type="SUPFAM" id="SSF46785">
    <property type="entry name" value="Winged helix' DNA-binding domain"/>
    <property type="match status" value="1"/>
</dbReference>
<dbReference type="Gene3D" id="1.10.10.10">
    <property type="entry name" value="Winged helix-like DNA-binding domain superfamily/Winged helix DNA-binding domain"/>
    <property type="match status" value="1"/>
</dbReference>
<dbReference type="SMART" id="SM01134">
    <property type="entry name" value="DeoRC"/>
    <property type="match status" value="1"/>
</dbReference>
<accession>A0A7W9ICM4</accession>
<keyword evidence="2" id="KW-0678">Repressor</keyword>
<dbReference type="Pfam" id="PF00455">
    <property type="entry name" value="DeoRC"/>
    <property type="match status" value="1"/>
</dbReference>
<protein>
    <recommendedName>
        <fullName evidence="1">Lactose phosphotransferase system repressor</fullName>
    </recommendedName>
</protein>
<evidence type="ECO:0000313" key="8">
    <source>
        <dbReference type="Proteomes" id="UP000540685"/>
    </source>
</evidence>
<dbReference type="RefSeq" id="WP_184545316.1">
    <property type="nucleotide sequence ID" value="NZ_JACHMP010000001.1"/>
</dbReference>
<dbReference type="Pfam" id="PF08220">
    <property type="entry name" value="HTH_DeoR"/>
    <property type="match status" value="1"/>
</dbReference>
<dbReference type="InterPro" id="IPR001034">
    <property type="entry name" value="DeoR_HTH"/>
</dbReference>
<evidence type="ECO:0000313" key="7">
    <source>
        <dbReference type="EMBL" id="MBB5817749.1"/>
    </source>
</evidence>
<dbReference type="AlphaFoldDB" id="A0A7W9ICM4"/>
<dbReference type="InterPro" id="IPR014036">
    <property type="entry name" value="DeoR-like_C"/>
</dbReference>
<evidence type="ECO:0000256" key="3">
    <source>
        <dbReference type="ARBA" id="ARBA00023015"/>
    </source>
</evidence>
<dbReference type="InterPro" id="IPR036390">
    <property type="entry name" value="WH_DNA-bd_sf"/>
</dbReference>
<evidence type="ECO:0000259" key="6">
    <source>
        <dbReference type="PROSITE" id="PS51000"/>
    </source>
</evidence>